<dbReference type="EMBL" id="JAQQAF010000002">
    <property type="protein sequence ID" value="KAJ8504083.1"/>
    <property type="molecule type" value="Genomic_DNA"/>
</dbReference>
<comment type="caution">
    <text evidence="1">The sequence shown here is derived from an EMBL/GenBank/DDBJ whole genome shotgun (WGS) entry which is preliminary data.</text>
</comment>
<dbReference type="AlphaFoldDB" id="A0AAV8RLQ0"/>
<evidence type="ECO:0000313" key="2">
    <source>
        <dbReference type="Proteomes" id="UP001222027"/>
    </source>
</evidence>
<gene>
    <name evidence="1" type="ORF">OPV22_004969</name>
</gene>
<protein>
    <submittedName>
        <fullName evidence="1">Uncharacterized protein</fullName>
    </submittedName>
</protein>
<accession>A0AAV8RLQ0</accession>
<keyword evidence="2" id="KW-1185">Reference proteome</keyword>
<name>A0AAV8RLQ0_ENSVE</name>
<sequence length="94" mass="10367">MGPTQATNGPATFAREPCILSWRGSHVPPPLIIESVGFMWRPSGSHPRFRSSSVREDKLGFVVDAVASLPFRLHCKITTSHGYRSQETKTTDAN</sequence>
<proteinExistence type="predicted"/>
<reference evidence="1 2" key="1">
    <citation type="submission" date="2022-12" db="EMBL/GenBank/DDBJ databases">
        <title>Chromosome-scale assembly of the Ensete ventricosum genome.</title>
        <authorList>
            <person name="Dussert Y."/>
            <person name="Stocks J."/>
            <person name="Wendawek A."/>
            <person name="Woldeyes F."/>
            <person name="Nichols R.A."/>
            <person name="Borrell J.S."/>
        </authorList>
    </citation>
    <scope>NUCLEOTIDE SEQUENCE [LARGE SCALE GENOMIC DNA]</scope>
    <source>
        <strain evidence="2">cv. Maze</strain>
        <tissue evidence="1">Seeds</tissue>
    </source>
</reference>
<dbReference type="Proteomes" id="UP001222027">
    <property type="component" value="Unassembled WGS sequence"/>
</dbReference>
<organism evidence="1 2">
    <name type="scientific">Ensete ventricosum</name>
    <name type="common">Abyssinian banana</name>
    <name type="synonym">Musa ensete</name>
    <dbReference type="NCBI Taxonomy" id="4639"/>
    <lineage>
        <taxon>Eukaryota</taxon>
        <taxon>Viridiplantae</taxon>
        <taxon>Streptophyta</taxon>
        <taxon>Embryophyta</taxon>
        <taxon>Tracheophyta</taxon>
        <taxon>Spermatophyta</taxon>
        <taxon>Magnoliopsida</taxon>
        <taxon>Liliopsida</taxon>
        <taxon>Zingiberales</taxon>
        <taxon>Musaceae</taxon>
        <taxon>Ensete</taxon>
    </lineage>
</organism>
<evidence type="ECO:0000313" key="1">
    <source>
        <dbReference type="EMBL" id="KAJ8504083.1"/>
    </source>
</evidence>